<gene>
    <name evidence="10" type="primary">murG</name>
    <name evidence="13" type="ORF">SAMN04488503_1029</name>
</gene>
<evidence type="ECO:0000256" key="10">
    <source>
        <dbReference type="HAMAP-Rule" id="MF_00033"/>
    </source>
</evidence>
<dbReference type="GO" id="GO:0050511">
    <property type="term" value="F:undecaprenyldiphospho-muramoylpentapeptide beta-N-acetylglucosaminyltransferase activity"/>
    <property type="evidence" value="ECO:0007669"/>
    <property type="project" value="UniProtKB-UniRule"/>
</dbReference>
<dbReference type="Pfam" id="PF03033">
    <property type="entry name" value="Glyco_transf_28"/>
    <property type="match status" value="1"/>
</dbReference>
<dbReference type="EMBL" id="FZOC01000002">
    <property type="protein sequence ID" value="SNR75139.1"/>
    <property type="molecule type" value="Genomic_DNA"/>
</dbReference>
<comment type="subcellular location">
    <subcellularLocation>
        <location evidence="10">Cell membrane</location>
        <topology evidence="10">Peripheral membrane protein</topology>
        <orientation evidence="10">Cytoplasmic side</orientation>
    </subcellularLocation>
</comment>
<keyword evidence="6 10" id="KW-0573">Peptidoglycan synthesis</keyword>
<dbReference type="GO" id="GO:0009252">
    <property type="term" value="P:peptidoglycan biosynthetic process"/>
    <property type="evidence" value="ECO:0007669"/>
    <property type="project" value="UniProtKB-UniRule"/>
</dbReference>
<feature type="binding site" evidence="10">
    <location>
        <position position="170"/>
    </location>
    <ligand>
        <name>UDP-N-acetyl-alpha-D-glucosamine</name>
        <dbReference type="ChEBI" id="CHEBI:57705"/>
    </ligand>
</feature>
<comment type="similarity">
    <text evidence="10">Belongs to the glycosyltransferase 28 family. MurG subfamily.</text>
</comment>
<feature type="domain" description="Glycosyl transferase family 28 C-terminal" evidence="12">
    <location>
        <begin position="187"/>
        <end position="350"/>
    </location>
</feature>
<name>A0A238YXA3_9BACT</name>
<dbReference type="PANTHER" id="PTHR21015:SF22">
    <property type="entry name" value="GLYCOSYLTRANSFERASE"/>
    <property type="match status" value="1"/>
</dbReference>
<comment type="caution">
    <text evidence="10">Lacks conserved residue(s) required for the propagation of feature annotation.</text>
</comment>
<dbReference type="EC" id="2.4.1.227" evidence="10"/>
<evidence type="ECO:0000256" key="6">
    <source>
        <dbReference type="ARBA" id="ARBA00022984"/>
    </source>
</evidence>
<keyword evidence="2 10" id="KW-0132">Cell division</keyword>
<feature type="binding site" evidence="10">
    <location>
        <position position="193"/>
    </location>
    <ligand>
        <name>UDP-N-acetyl-alpha-D-glucosamine</name>
        <dbReference type="ChEBI" id="CHEBI:57705"/>
    </ligand>
</feature>
<feature type="binding site" evidence="10">
    <location>
        <begin position="17"/>
        <end position="19"/>
    </location>
    <ligand>
        <name>UDP-N-acetyl-alpha-D-glucosamine</name>
        <dbReference type="ChEBI" id="CHEBI:57705"/>
    </ligand>
</feature>
<evidence type="ECO:0000259" key="11">
    <source>
        <dbReference type="Pfam" id="PF03033"/>
    </source>
</evidence>
<dbReference type="GO" id="GO:0005886">
    <property type="term" value="C:plasma membrane"/>
    <property type="evidence" value="ECO:0007669"/>
    <property type="project" value="UniProtKB-SubCell"/>
</dbReference>
<evidence type="ECO:0000259" key="12">
    <source>
        <dbReference type="Pfam" id="PF04101"/>
    </source>
</evidence>
<evidence type="ECO:0000256" key="1">
    <source>
        <dbReference type="ARBA" id="ARBA00022475"/>
    </source>
</evidence>
<dbReference type="Pfam" id="PF04101">
    <property type="entry name" value="Glyco_tran_28_C"/>
    <property type="match status" value="1"/>
</dbReference>
<dbReference type="AlphaFoldDB" id="A0A238YXA3"/>
<dbReference type="NCBIfam" id="TIGR01133">
    <property type="entry name" value="murG"/>
    <property type="match status" value="1"/>
</dbReference>
<dbReference type="InterPro" id="IPR006009">
    <property type="entry name" value="GlcNAc_MurG"/>
</dbReference>
<keyword evidence="7 10" id="KW-0472">Membrane</keyword>
<dbReference type="GO" id="GO:0008360">
    <property type="term" value="P:regulation of cell shape"/>
    <property type="evidence" value="ECO:0007669"/>
    <property type="project" value="UniProtKB-KW"/>
</dbReference>
<keyword evidence="9 10" id="KW-0961">Cell wall biogenesis/degradation</keyword>
<proteinExistence type="inferred from homology"/>
<comment type="catalytic activity">
    <reaction evidence="10">
        <text>di-trans,octa-cis-undecaprenyl diphospho-N-acetyl-alpha-D-muramoyl-L-alanyl-D-glutamyl-meso-2,6-diaminopimeloyl-D-alanyl-D-alanine + UDP-N-acetyl-alpha-D-glucosamine = di-trans,octa-cis-undecaprenyl diphospho-[N-acetyl-alpha-D-glucosaminyl-(1-&gt;4)]-N-acetyl-alpha-D-muramoyl-L-alanyl-D-glutamyl-meso-2,6-diaminopimeloyl-D-alanyl-D-alanine + UDP + H(+)</text>
        <dbReference type="Rhea" id="RHEA:31227"/>
        <dbReference type="ChEBI" id="CHEBI:15378"/>
        <dbReference type="ChEBI" id="CHEBI:57705"/>
        <dbReference type="ChEBI" id="CHEBI:58223"/>
        <dbReference type="ChEBI" id="CHEBI:61387"/>
        <dbReference type="ChEBI" id="CHEBI:61388"/>
        <dbReference type="EC" id="2.4.1.227"/>
    </reaction>
</comment>
<dbReference type="Gene3D" id="3.40.50.2000">
    <property type="entry name" value="Glycogen Phosphorylase B"/>
    <property type="match status" value="2"/>
</dbReference>
<dbReference type="HAMAP" id="MF_00033">
    <property type="entry name" value="MurG"/>
    <property type="match status" value="1"/>
</dbReference>
<evidence type="ECO:0000256" key="9">
    <source>
        <dbReference type="ARBA" id="ARBA00023316"/>
    </source>
</evidence>
<accession>A0A238YXA3</accession>
<dbReference type="GO" id="GO:0071555">
    <property type="term" value="P:cell wall organization"/>
    <property type="evidence" value="ECO:0007669"/>
    <property type="project" value="UniProtKB-KW"/>
</dbReference>
<keyword evidence="3 10" id="KW-0328">Glycosyltransferase</keyword>
<feature type="domain" description="Glycosyltransferase family 28 N-terminal" evidence="11">
    <location>
        <begin position="11"/>
        <end position="147"/>
    </location>
</feature>
<evidence type="ECO:0000256" key="2">
    <source>
        <dbReference type="ARBA" id="ARBA00022618"/>
    </source>
</evidence>
<evidence type="ECO:0000256" key="3">
    <source>
        <dbReference type="ARBA" id="ARBA00022676"/>
    </source>
</evidence>
<feature type="binding site" evidence="10">
    <location>
        <position position="247"/>
    </location>
    <ligand>
        <name>UDP-N-acetyl-alpha-D-glucosamine</name>
        <dbReference type="ChEBI" id="CHEBI:57705"/>
    </ligand>
</feature>
<evidence type="ECO:0000256" key="4">
    <source>
        <dbReference type="ARBA" id="ARBA00022679"/>
    </source>
</evidence>
<keyword evidence="1 10" id="KW-1003">Cell membrane</keyword>
<comment type="function">
    <text evidence="10">Cell wall formation. Catalyzes the transfer of a GlcNAc subunit on undecaprenyl-pyrophosphoryl-MurNAc-pentapeptide (lipid intermediate I) to form undecaprenyl-pyrophosphoryl-MurNAc-(pentapeptide)GlcNAc (lipid intermediate II).</text>
</comment>
<dbReference type="OrthoDB" id="9808936at2"/>
<dbReference type="InterPro" id="IPR004276">
    <property type="entry name" value="GlycoTrans_28_N"/>
</dbReference>
<organism evidence="13 14">
    <name type="scientific">Humidesulfovibrio mexicanus</name>
    <dbReference type="NCBI Taxonomy" id="147047"/>
    <lineage>
        <taxon>Bacteria</taxon>
        <taxon>Pseudomonadati</taxon>
        <taxon>Thermodesulfobacteriota</taxon>
        <taxon>Desulfovibrionia</taxon>
        <taxon>Desulfovibrionales</taxon>
        <taxon>Desulfovibrionaceae</taxon>
        <taxon>Humidesulfovibrio</taxon>
    </lineage>
</organism>
<evidence type="ECO:0000256" key="5">
    <source>
        <dbReference type="ARBA" id="ARBA00022960"/>
    </source>
</evidence>
<comment type="pathway">
    <text evidence="10">Cell wall biogenesis; peptidoglycan biosynthesis.</text>
</comment>
<evidence type="ECO:0000313" key="13">
    <source>
        <dbReference type="EMBL" id="SNR75139.1"/>
    </source>
</evidence>
<keyword evidence="4 10" id="KW-0808">Transferase</keyword>
<feature type="binding site" evidence="10">
    <location>
        <position position="292"/>
    </location>
    <ligand>
        <name>UDP-N-acetyl-alpha-D-glucosamine</name>
        <dbReference type="ChEBI" id="CHEBI:57705"/>
    </ligand>
</feature>
<evidence type="ECO:0000313" key="14">
    <source>
        <dbReference type="Proteomes" id="UP000198324"/>
    </source>
</evidence>
<dbReference type="GO" id="GO:0005975">
    <property type="term" value="P:carbohydrate metabolic process"/>
    <property type="evidence" value="ECO:0007669"/>
    <property type="project" value="InterPro"/>
</dbReference>
<keyword evidence="8 10" id="KW-0131">Cell cycle</keyword>
<keyword evidence="14" id="KW-1185">Reference proteome</keyword>
<dbReference type="SUPFAM" id="SSF53756">
    <property type="entry name" value="UDP-Glycosyltransferase/glycogen phosphorylase"/>
    <property type="match status" value="1"/>
</dbReference>
<dbReference type="UniPathway" id="UPA00219"/>
<dbReference type="PANTHER" id="PTHR21015">
    <property type="entry name" value="UDP-N-ACETYLGLUCOSAMINE--N-ACETYLMURAMYL-(PENTAPEPTIDE) PYROPHOSPHORYL-UNDECAPRENOL N-ACETYLGLUCOSAMINE TRANSFERASE 1"/>
    <property type="match status" value="1"/>
</dbReference>
<protein>
    <recommendedName>
        <fullName evidence="10">UDP-N-acetylglucosamine--N-acetylmuramyl-(pentapeptide) pyrophosphoryl-undecaprenol N-acetylglucosamine transferase</fullName>
        <ecNumber evidence="10">2.4.1.227</ecNumber>
    </recommendedName>
    <alternativeName>
        <fullName evidence="10">Undecaprenyl-PP-MurNAc-pentapeptide-UDPGlcNAc GlcNAc transferase</fullName>
    </alternativeName>
</protein>
<reference evidence="13 14" key="1">
    <citation type="submission" date="2017-06" db="EMBL/GenBank/DDBJ databases">
        <authorList>
            <person name="Kim H.J."/>
            <person name="Triplett B.A."/>
        </authorList>
    </citation>
    <scope>NUCLEOTIDE SEQUENCE [LARGE SCALE GENOMIC DNA]</scope>
    <source>
        <strain evidence="13 14">DSM 13116</strain>
    </source>
</reference>
<evidence type="ECO:0000256" key="7">
    <source>
        <dbReference type="ARBA" id="ARBA00023136"/>
    </source>
</evidence>
<keyword evidence="5 10" id="KW-0133">Cell shape</keyword>
<dbReference type="GO" id="GO:0051991">
    <property type="term" value="F:UDP-N-acetyl-D-glucosamine:N-acetylmuramoyl-L-alanyl-D-glutamyl-meso-2,6-diaminopimelyl-D-alanyl-D-alanine-diphosphoundecaprenol 4-beta-N-acetylglucosaminlytransferase activity"/>
    <property type="evidence" value="ECO:0007669"/>
    <property type="project" value="RHEA"/>
</dbReference>
<dbReference type="GO" id="GO:0051301">
    <property type="term" value="P:cell division"/>
    <property type="evidence" value="ECO:0007669"/>
    <property type="project" value="UniProtKB-KW"/>
</dbReference>
<dbReference type="CDD" id="cd03785">
    <property type="entry name" value="GT28_MurG"/>
    <property type="match status" value="1"/>
</dbReference>
<sequence>MSARKNITRLVVTTGGTGGHIFPALCVAAEVKRRAPKAAVLFLGASGPEGRLAAKAGLDFAALPASGVLGRGVKGVLSLFGVARGIALAARQLRRFRPETVIGFGGYAGFCPVLAAALLRIPCAVHEQNSVPGVTNRVLAKVAGRVFVSFDDKRGLFPALKVTRTGNPVRADIAEAKRPEATNRRNLLVLGGSQGAKPLNDAVLEALPLLQAAGVNLLHQTGAADEARIREAYAKAGADPSCAHGFIEGMAQAYAWADLVLCRAGASTIFELAATGAPSILVPFPQAAHDHQRVNAEHLADLGAAVLLDQKKLSARTLADMAAGLLDDAARLASMGRAARTFARPDAASRIVDGLEELCAEA</sequence>
<dbReference type="Proteomes" id="UP000198324">
    <property type="component" value="Unassembled WGS sequence"/>
</dbReference>
<evidence type="ECO:0000256" key="8">
    <source>
        <dbReference type="ARBA" id="ARBA00023306"/>
    </source>
</evidence>
<dbReference type="InterPro" id="IPR007235">
    <property type="entry name" value="Glyco_trans_28_C"/>
</dbReference>
<feature type="binding site" evidence="10">
    <location>
        <position position="129"/>
    </location>
    <ligand>
        <name>UDP-N-acetyl-alpha-D-glucosamine</name>
        <dbReference type="ChEBI" id="CHEBI:57705"/>
    </ligand>
</feature>